<keyword evidence="1 2" id="KW-0129">CBS domain</keyword>
<dbReference type="CDD" id="cd09834">
    <property type="entry name" value="CBS_pair_bac"/>
    <property type="match status" value="1"/>
</dbReference>
<evidence type="ECO:0000256" key="2">
    <source>
        <dbReference type="PROSITE-ProRule" id="PRU00703"/>
    </source>
</evidence>
<gene>
    <name evidence="4" type="ORF">H9754_10920</name>
</gene>
<dbReference type="PANTHER" id="PTHR43080:SF26">
    <property type="entry name" value="REGULATORY PROTEIN"/>
    <property type="match status" value="1"/>
</dbReference>
<feature type="domain" description="CBS" evidence="3">
    <location>
        <begin position="7"/>
        <end position="67"/>
    </location>
</feature>
<reference evidence="4" key="1">
    <citation type="journal article" date="2021" name="PeerJ">
        <title>Extensive microbial diversity within the chicken gut microbiome revealed by metagenomics and culture.</title>
        <authorList>
            <person name="Gilroy R."/>
            <person name="Ravi A."/>
            <person name="Getino M."/>
            <person name="Pursley I."/>
            <person name="Horton D.L."/>
            <person name="Alikhan N.F."/>
            <person name="Baker D."/>
            <person name="Gharbi K."/>
            <person name="Hall N."/>
            <person name="Watson M."/>
            <person name="Adriaenssens E.M."/>
            <person name="Foster-Nyarko E."/>
            <person name="Jarju S."/>
            <person name="Secka A."/>
            <person name="Antonio M."/>
            <person name="Oren A."/>
            <person name="Chaudhuri R.R."/>
            <person name="La Ragione R."/>
            <person name="Hildebrand F."/>
            <person name="Pallen M.J."/>
        </authorList>
    </citation>
    <scope>NUCLEOTIDE SEQUENCE</scope>
    <source>
        <strain evidence="4">ChiSjej3B21-8574</strain>
    </source>
</reference>
<dbReference type="EMBL" id="DWWD01000042">
    <property type="protein sequence ID" value="HJC51055.1"/>
    <property type="molecule type" value="Genomic_DNA"/>
</dbReference>
<dbReference type="SUPFAM" id="SSF54631">
    <property type="entry name" value="CBS-domain pair"/>
    <property type="match status" value="1"/>
</dbReference>
<proteinExistence type="predicted"/>
<name>A0A9D2PHU0_9FIRM</name>
<dbReference type="AlphaFoldDB" id="A0A9D2PHU0"/>
<dbReference type="InterPro" id="IPR051257">
    <property type="entry name" value="Diverse_CBS-Domain"/>
</dbReference>
<protein>
    <submittedName>
        <fullName evidence="4">CBS domain-containing protein</fullName>
    </submittedName>
</protein>
<evidence type="ECO:0000259" key="3">
    <source>
        <dbReference type="PROSITE" id="PS51371"/>
    </source>
</evidence>
<dbReference type="InterPro" id="IPR000644">
    <property type="entry name" value="CBS_dom"/>
</dbReference>
<sequence>MNILFFLTPKKEVACLPAHDTLRQAMEKMKYHGYTAVPLLTKEGKYAGTITEGDILRAMESLCHWDIFKAEKIHITDIPKKRDNKAINISTDMDDLVDVIADQNFVPVIDDQEKFIGIITRKDVIRFYYDEYKKNEEKK</sequence>
<feature type="domain" description="CBS" evidence="3">
    <location>
        <begin position="74"/>
        <end position="137"/>
    </location>
</feature>
<dbReference type="InterPro" id="IPR046342">
    <property type="entry name" value="CBS_dom_sf"/>
</dbReference>
<dbReference type="SMART" id="SM00116">
    <property type="entry name" value="CBS"/>
    <property type="match status" value="2"/>
</dbReference>
<dbReference type="Proteomes" id="UP000823904">
    <property type="component" value="Unassembled WGS sequence"/>
</dbReference>
<reference evidence="4" key="2">
    <citation type="submission" date="2021-04" db="EMBL/GenBank/DDBJ databases">
        <authorList>
            <person name="Gilroy R."/>
        </authorList>
    </citation>
    <scope>NUCLEOTIDE SEQUENCE</scope>
    <source>
        <strain evidence="4">ChiSjej3B21-8574</strain>
    </source>
</reference>
<evidence type="ECO:0000256" key="1">
    <source>
        <dbReference type="ARBA" id="ARBA00023122"/>
    </source>
</evidence>
<dbReference type="Gene3D" id="3.10.580.10">
    <property type="entry name" value="CBS-domain"/>
    <property type="match status" value="1"/>
</dbReference>
<comment type="caution">
    <text evidence="4">The sequence shown here is derived from an EMBL/GenBank/DDBJ whole genome shotgun (WGS) entry which is preliminary data.</text>
</comment>
<dbReference type="Pfam" id="PF00571">
    <property type="entry name" value="CBS"/>
    <property type="match status" value="2"/>
</dbReference>
<accession>A0A9D2PHU0</accession>
<dbReference type="PROSITE" id="PS51371">
    <property type="entry name" value="CBS"/>
    <property type="match status" value="2"/>
</dbReference>
<organism evidence="4 5">
    <name type="scientific">Candidatus Anaerostipes avistercoris</name>
    <dbReference type="NCBI Taxonomy" id="2838462"/>
    <lineage>
        <taxon>Bacteria</taxon>
        <taxon>Bacillati</taxon>
        <taxon>Bacillota</taxon>
        <taxon>Clostridia</taxon>
        <taxon>Lachnospirales</taxon>
        <taxon>Lachnospiraceae</taxon>
        <taxon>Anaerostipes</taxon>
    </lineage>
</organism>
<evidence type="ECO:0000313" key="4">
    <source>
        <dbReference type="EMBL" id="HJC51055.1"/>
    </source>
</evidence>
<evidence type="ECO:0000313" key="5">
    <source>
        <dbReference type="Proteomes" id="UP000823904"/>
    </source>
</evidence>
<dbReference type="PANTHER" id="PTHR43080">
    <property type="entry name" value="CBS DOMAIN-CONTAINING PROTEIN CBSX3, MITOCHONDRIAL"/>
    <property type="match status" value="1"/>
</dbReference>